<dbReference type="PANTHER" id="PTHR31905">
    <property type="entry name" value="COILED-COIL DOMAIN-CONTAINING PROTEIN 58"/>
    <property type="match status" value="1"/>
</dbReference>
<proteinExistence type="inferred from homology"/>
<accession>A0A9P6WQE7</accession>
<dbReference type="GO" id="GO:0005758">
    <property type="term" value="C:mitochondrial intermembrane space"/>
    <property type="evidence" value="ECO:0007669"/>
    <property type="project" value="InterPro"/>
</dbReference>
<gene>
    <name evidence="2" type="ORF">C6P40_004251</name>
</gene>
<evidence type="ECO:0000313" key="2">
    <source>
        <dbReference type="EMBL" id="KAG0689903.1"/>
    </source>
</evidence>
<protein>
    <submittedName>
        <fullName evidence="2">Uncharacterized protein</fullName>
    </submittedName>
</protein>
<dbReference type="Pfam" id="PF09774">
    <property type="entry name" value="MIX23"/>
    <property type="match status" value="1"/>
</dbReference>
<dbReference type="PANTHER" id="PTHR31905:SF2">
    <property type="entry name" value="PROTEIN MIX23"/>
    <property type="match status" value="1"/>
</dbReference>
<dbReference type="EMBL" id="PUHW01000055">
    <property type="protein sequence ID" value="KAG0689903.1"/>
    <property type="molecule type" value="Genomic_DNA"/>
</dbReference>
<evidence type="ECO:0000256" key="1">
    <source>
        <dbReference type="ARBA" id="ARBA00024204"/>
    </source>
</evidence>
<dbReference type="AlphaFoldDB" id="A0A9P6WQE7"/>
<comment type="caution">
    <text evidence="2">The sequence shown here is derived from an EMBL/GenBank/DDBJ whole genome shotgun (WGS) entry which is preliminary data.</text>
</comment>
<comment type="similarity">
    <text evidence="1">Belongs to the MIX23 family.</text>
</comment>
<organism evidence="2 3">
    <name type="scientific">Pichia californica</name>
    <dbReference type="NCBI Taxonomy" id="460514"/>
    <lineage>
        <taxon>Eukaryota</taxon>
        <taxon>Fungi</taxon>
        <taxon>Dikarya</taxon>
        <taxon>Ascomycota</taxon>
        <taxon>Saccharomycotina</taxon>
        <taxon>Pichiomycetes</taxon>
        <taxon>Pichiales</taxon>
        <taxon>Pichiaceae</taxon>
        <taxon>Pichia</taxon>
    </lineage>
</organism>
<dbReference type="InterPro" id="IPR019171">
    <property type="entry name" value="MIX23"/>
</dbReference>
<reference evidence="2" key="1">
    <citation type="submission" date="2020-11" db="EMBL/GenBank/DDBJ databases">
        <title>Kefir isolates.</title>
        <authorList>
            <person name="Marcisauskas S."/>
            <person name="Kim Y."/>
            <person name="Blasche S."/>
        </authorList>
    </citation>
    <scope>NUCLEOTIDE SEQUENCE</scope>
    <source>
        <strain evidence="2">Olga-1</strain>
    </source>
</reference>
<evidence type="ECO:0000313" key="3">
    <source>
        <dbReference type="Proteomes" id="UP000697127"/>
    </source>
</evidence>
<dbReference type="Proteomes" id="UP000697127">
    <property type="component" value="Unassembled WGS sequence"/>
</dbReference>
<sequence>MYSSGSSSDGNNSKSLNSRLDIDFIKAVPPKPELSRKICLYNSKSLQSFLKLSRTVTDDNLHSDLNSILNRNEENENSIFKFSKSKNIKESTCIPFLQQLIYPEWKKRADVIKFCQTELNDVVEGSGKMDDGGFNDLSSEEKNNLLRIDPYTYKNLEQKFMQRNAKNLELQRLYNNEAKVESIITKRSIDLMDDMCKFGNFDIMSNFINYANSVDMSRAMDDQDRKYYDFIPLALEKLLKSSNDVVKFDKYYNQLYAVVPKYGFSLVDFKIILDNVINPESSLKNAQRNKLITLFYCRELLDFNCILKILSVFKTSSYYDRKSTIFVIPKNIQIKLSNFLIKNYINIKWEKKFLRILNLLFDLLSIGYLRSNIGLFLIYVINISFEIDPAYKKEFFFTAKKLETVLEFFDVDQKNSIPLLLYFSSYLHSKQRSELFDVIYSKYKLILSDLKIPKDSFGKLNVSYINQLVQMKELLDHDNSDDRIIFGQNVKVYIQMIYNMNMSSTSRLANDNTKKRKYLEDENFTNIMNNLNLHNIFTMNSLASGLDDEIRKWNSATIHLLKYMLTLNINDLIVSELSNVLTNDEVLFSCYVPIISIICSVKTTNLNDSLISIFQIQNNTMKLSNDMHWIFKGISNIYKIFPELDIIECISDILAGNINVEFYGSEEDKYNIMNTYELLQFLEPNYHKYESLLKNIVNITIKSNNKNMMKGIVLLATNWREDVESFYLLLNLILSQISYSNYGMFNEFMILIKLTHEIPYSLIDMRIFILRSDIMAMIFFSNDLININMLLEHVMFCKKYFADYGLNKIENSKYDNNYETLRSIKELHNSYIMDICNFLWRNKAYEINNISSGRFFGFPNSFVEKLEGKSMDLVHMPATRGLYNIFKSDEYYDEEDMNDDDSEKNKLEVFKILKNESYNGITWFLQNSIRGLNNIS</sequence>
<keyword evidence="3" id="KW-1185">Reference proteome</keyword>
<name>A0A9P6WQE7_9ASCO</name>